<evidence type="ECO:0000259" key="15">
    <source>
        <dbReference type="PROSITE" id="PS51755"/>
    </source>
</evidence>
<evidence type="ECO:0000256" key="3">
    <source>
        <dbReference type="ARBA" id="ARBA00022490"/>
    </source>
</evidence>
<dbReference type="InterPro" id="IPR011006">
    <property type="entry name" value="CheY-like_superfamily"/>
</dbReference>
<keyword evidence="7" id="KW-0010">Activator</keyword>
<keyword evidence="12" id="KW-0597">Phosphoprotein</keyword>
<dbReference type="CDD" id="cd17574">
    <property type="entry name" value="REC_OmpR"/>
    <property type="match status" value="1"/>
</dbReference>
<keyword evidence="5" id="KW-0843">Virulence</keyword>
<name>A0ABS4G0A9_9CLOT</name>
<dbReference type="SMART" id="SM00862">
    <property type="entry name" value="Trans_reg_C"/>
    <property type="match status" value="1"/>
</dbReference>
<evidence type="ECO:0000256" key="7">
    <source>
        <dbReference type="ARBA" id="ARBA00023159"/>
    </source>
</evidence>
<evidence type="ECO:0000256" key="4">
    <source>
        <dbReference type="ARBA" id="ARBA00023015"/>
    </source>
</evidence>
<feature type="DNA-binding region" description="OmpR/PhoB-type" evidence="13">
    <location>
        <begin position="125"/>
        <end position="222"/>
    </location>
</feature>
<evidence type="ECO:0000256" key="2">
    <source>
        <dbReference type="ARBA" id="ARBA00018672"/>
    </source>
</evidence>
<dbReference type="PANTHER" id="PTHR48111:SF49">
    <property type="entry name" value="HEME RESPONSE REGULATOR HSSR"/>
    <property type="match status" value="1"/>
</dbReference>
<evidence type="ECO:0000256" key="13">
    <source>
        <dbReference type="PROSITE-ProRule" id="PRU01091"/>
    </source>
</evidence>
<evidence type="ECO:0000256" key="1">
    <source>
        <dbReference type="ARBA" id="ARBA00004496"/>
    </source>
</evidence>
<dbReference type="Proteomes" id="UP001519271">
    <property type="component" value="Unassembled WGS sequence"/>
</dbReference>
<organism evidence="16 17">
    <name type="scientific">Youngiibacter multivorans</name>
    <dbReference type="NCBI Taxonomy" id="937251"/>
    <lineage>
        <taxon>Bacteria</taxon>
        <taxon>Bacillati</taxon>
        <taxon>Bacillota</taxon>
        <taxon>Clostridia</taxon>
        <taxon>Eubacteriales</taxon>
        <taxon>Clostridiaceae</taxon>
        <taxon>Youngiibacter</taxon>
    </lineage>
</organism>
<keyword evidence="6 13" id="KW-0238">DNA-binding</keyword>
<feature type="modified residue" description="4-aspartylphosphate" evidence="12">
    <location>
        <position position="52"/>
    </location>
</feature>
<dbReference type="Gene3D" id="1.10.10.10">
    <property type="entry name" value="Winged helix-like DNA-binding domain superfamily/Winged helix DNA-binding domain"/>
    <property type="match status" value="1"/>
</dbReference>
<comment type="caution">
    <text evidence="16">The sequence shown here is derived from an EMBL/GenBank/DDBJ whole genome shotgun (WGS) entry which is preliminary data.</text>
</comment>
<evidence type="ECO:0000256" key="11">
    <source>
        <dbReference type="ARBA" id="ARBA00039976"/>
    </source>
</evidence>
<gene>
    <name evidence="16" type="ORF">J2Z34_000453</name>
</gene>
<feature type="domain" description="OmpR/PhoB-type" evidence="15">
    <location>
        <begin position="125"/>
        <end position="222"/>
    </location>
</feature>
<evidence type="ECO:0000313" key="16">
    <source>
        <dbReference type="EMBL" id="MBP1917982.1"/>
    </source>
</evidence>
<evidence type="ECO:0000256" key="6">
    <source>
        <dbReference type="ARBA" id="ARBA00023125"/>
    </source>
</evidence>
<keyword evidence="3" id="KW-0963">Cytoplasm</keyword>
<dbReference type="Pfam" id="PF00486">
    <property type="entry name" value="Trans_reg_C"/>
    <property type="match status" value="1"/>
</dbReference>
<dbReference type="Pfam" id="PF00072">
    <property type="entry name" value="Response_reg"/>
    <property type="match status" value="1"/>
</dbReference>
<dbReference type="PROSITE" id="PS51755">
    <property type="entry name" value="OMPR_PHOB"/>
    <property type="match status" value="1"/>
</dbReference>
<protein>
    <recommendedName>
        <fullName evidence="11">Heme response regulator HssR</fullName>
    </recommendedName>
    <alternativeName>
        <fullName evidence="2">Stage 0 sporulation protein A homolog</fullName>
    </alternativeName>
</protein>
<dbReference type="EMBL" id="JAGGKC010000002">
    <property type="protein sequence ID" value="MBP1917982.1"/>
    <property type="molecule type" value="Genomic_DNA"/>
</dbReference>
<evidence type="ECO:0000313" key="17">
    <source>
        <dbReference type="Proteomes" id="UP001519271"/>
    </source>
</evidence>
<evidence type="ECO:0000256" key="5">
    <source>
        <dbReference type="ARBA" id="ARBA00023026"/>
    </source>
</evidence>
<dbReference type="InterPro" id="IPR001789">
    <property type="entry name" value="Sig_transdc_resp-reg_receiver"/>
</dbReference>
<evidence type="ECO:0000256" key="10">
    <source>
        <dbReference type="ARBA" id="ARBA00037471"/>
    </source>
</evidence>
<feature type="domain" description="Response regulatory" evidence="14">
    <location>
        <begin position="3"/>
        <end position="117"/>
    </location>
</feature>
<evidence type="ECO:0000256" key="8">
    <source>
        <dbReference type="ARBA" id="ARBA00023163"/>
    </source>
</evidence>
<keyword evidence="4" id="KW-0805">Transcription regulation</keyword>
<comment type="function">
    <text evidence="9">May play the central regulatory role in sporulation. It may be an element of the effector pathway responsible for the activation of sporulation genes in response to nutritional stress. Spo0A may act in concert with spo0H (a sigma factor) to control the expression of some genes that are critical to the sporulation process.</text>
</comment>
<keyword evidence="17" id="KW-1185">Reference proteome</keyword>
<dbReference type="InterPro" id="IPR001867">
    <property type="entry name" value="OmpR/PhoB-type_DNA-bd"/>
</dbReference>
<evidence type="ECO:0000256" key="9">
    <source>
        <dbReference type="ARBA" id="ARBA00024867"/>
    </source>
</evidence>
<dbReference type="InterPro" id="IPR036388">
    <property type="entry name" value="WH-like_DNA-bd_sf"/>
</dbReference>
<dbReference type="Gene3D" id="3.40.50.2300">
    <property type="match status" value="1"/>
</dbReference>
<dbReference type="CDD" id="cd00383">
    <property type="entry name" value="trans_reg_C"/>
    <property type="match status" value="1"/>
</dbReference>
<reference evidence="16 17" key="1">
    <citation type="submission" date="2021-03" db="EMBL/GenBank/DDBJ databases">
        <title>Genomic Encyclopedia of Type Strains, Phase IV (KMG-IV): sequencing the most valuable type-strain genomes for metagenomic binning, comparative biology and taxonomic classification.</title>
        <authorList>
            <person name="Goeker M."/>
        </authorList>
    </citation>
    <scope>NUCLEOTIDE SEQUENCE [LARGE SCALE GENOMIC DNA]</scope>
    <source>
        <strain evidence="16 17">DSM 6139</strain>
    </source>
</reference>
<keyword evidence="8" id="KW-0804">Transcription</keyword>
<dbReference type="SMART" id="SM00448">
    <property type="entry name" value="REC"/>
    <property type="match status" value="1"/>
</dbReference>
<dbReference type="GO" id="GO:0003677">
    <property type="term" value="F:DNA binding"/>
    <property type="evidence" value="ECO:0007669"/>
    <property type="project" value="UniProtKB-KW"/>
</dbReference>
<accession>A0ABS4G0A9</accession>
<proteinExistence type="predicted"/>
<dbReference type="SUPFAM" id="SSF52172">
    <property type="entry name" value="CheY-like"/>
    <property type="match status" value="1"/>
</dbReference>
<dbReference type="PANTHER" id="PTHR48111">
    <property type="entry name" value="REGULATOR OF RPOS"/>
    <property type="match status" value="1"/>
</dbReference>
<comment type="subcellular location">
    <subcellularLocation>
        <location evidence="1">Cytoplasm</location>
    </subcellularLocation>
</comment>
<evidence type="ECO:0000259" key="14">
    <source>
        <dbReference type="PROSITE" id="PS50110"/>
    </source>
</evidence>
<comment type="function">
    <text evidence="10">Member of the two-component regulatory system HssS/HssR involved in intracellular heme homeostasis and tempering of staphylococcal virulence. Phosphorylated HssR binds to a direct repeat sequence within hrtAB promoter and activates the expression of hrtAB, an efflux pump, in response to extracellular heme, hemin, hemoglobin or blood.</text>
</comment>
<sequence length="224" mass="25422">MVNILVAEDNENIRKLIVTYLESDGYEVLSAADGLEALKTMDTESIDLLVADIMMPGMDGYELVKSLRDSGYTLPVLMITAKDEFDDMKQGFASGTDDYMVKPIDLDEMLLRVSALLRRARISTEKKITIGGLTADSETLSVYGREKTVTLPLKEFMLLFKLMSYPGKIFTRQDLMEKIWGLDNDTEERTVDVHIKRLREKFEETPEFSIVTVRGLGYKLVKNV</sequence>
<dbReference type="InterPro" id="IPR039420">
    <property type="entry name" value="WalR-like"/>
</dbReference>
<dbReference type="PROSITE" id="PS50110">
    <property type="entry name" value="RESPONSE_REGULATORY"/>
    <property type="match status" value="1"/>
</dbReference>
<dbReference type="RefSeq" id="WP_209458225.1">
    <property type="nucleotide sequence ID" value="NZ_JAGGKC010000002.1"/>
</dbReference>
<evidence type="ECO:0000256" key="12">
    <source>
        <dbReference type="PROSITE-ProRule" id="PRU00169"/>
    </source>
</evidence>